<comment type="caution">
    <text evidence="3">The sequence shown here is derived from an EMBL/GenBank/DDBJ whole genome shotgun (WGS) entry which is preliminary data.</text>
</comment>
<keyword evidence="1" id="KW-1133">Transmembrane helix</keyword>
<gene>
    <name evidence="3" type="ORF">MMF97_13035</name>
</gene>
<organism evidence="3 4">
    <name type="scientific">Pedobacter montanisoli</name>
    <dbReference type="NCBI Taxonomy" id="2923277"/>
    <lineage>
        <taxon>Bacteria</taxon>
        <taxon>Pseudomonadati</taxon>
        <taxon>Bacteroidota</taxon>
        <taxon>Sphingobacteriia</taxon>
        <taxon>Sphingobacteriales</taxon>
        <taxon>Sphingobacteriaceae</taxon>
        <taxon>Pedobacter</taxon>
    </lineage>
</organism>
<keyword evidence="1" id="KW-0472">Membrane</keyword>
<feature type="transmembrane region" description="Helical" evidence="1">
    <location>
        <begin position="434"/>
        <end position="451"/>
    </location>
</feature>
<sequence>MQFLYPIGLFALASLVIPLLIHLWQVKRGKTLKIGSISLLGESAASNSRSLRINDWLLFVLRCFLLILTVFLLAKPYLTAKPLSKQGGWILLQQQEFGSTYAAHQKTIDSLLGKGYQIRNFGYGFKELHLKDTANKFKDSVALSPVSLLKQVNHLLPNRYPVWLFTSKNKWPLDDELPVLHLQLHWKTVSLKDSLSHYYSEFLGRNYQATVVPYAIAYTQVNGQKPAALNVMIHPAESEDAKYVKAALAAIGDYTGQAIIFHSASQNFNALDALFWLTDEPINASLTKQLKKNGVLFQYANGKISNERSFMVFNQQTYGETQPVKIFKSIAPKDTDHSEVLWKDGFGKPLLTLKQDDLSAYTLYSRLNPKWTDLVWKAIFVRSIFPIIYAEKPPQFGFEPKVNAGFEGQEPVLSFNDTKATKPILSAPQSMDRFLWILALIILIVERFLSFKRKAHLKQA</sequence>
<protein>
    <submittedName>
        <fullName evidence="3">BatA domain-containing protein</fullName>
    </submittedName>
</protein>
<dbReference type="InterPro" id="IPR011933">
    <property type="entry name" value="Double_TM_dom"/>
</dbReference>
<dbReference type="Proteomes" id="UP001165460">
    <property type="component" value="Unassembled WGS sequence"/>
</dbReference>
<evidence type="ECO:0000256" key="1">
    <source>
        <dbReference type="SAM" id="Phobius"/>
    </source>
</evidence>
<dbReference type="RefSeq" id="WP_243362894.1">
    <property type="nucleotide sequence ID" value="NZ_JALGBH010000002.1"/>
</dbReference>
<evidence type="ECO:0000313" key="4">
    <source>
        <dbReference type="Proteomes" id="UP001165460"/>
    </source>
</evidence>
<reference evidence="3" key="1">
    <citation type="submission" date="2022-03" db="EMBL/GenBank/DDBJ databases">
        <authorList>
            <person name="Woo C.Y."/>
        </authorList>
    </citation>
    <scope>NUCLEOTIDE SEQUENCE</scope>
    <source>
        <strain evidence="3">CYS-01</strain>
    </source>
</reference>
<dbReference type="PANTHER" id="PTHR37464:SF1">
    <property type="entry name" value="BLL2463 PROTEIN"/>
    <property type="match status" value="1"/>
</dbReference>
<keyword evidence="4" id="KW-1185">Reference proteome</keyword>
<dbReference type="Pfam" id="PF07584">
    <property type="entry name" value="BatA"/>
    <property type="match status" value="1"/>
</dbReference>
<evidence type="ECO:0000259" key="2">
    <source>
        <dbReference type="Pfam" id="PF07584"/>
    </source>
</evidence>
<keyword evidence="1" id="KW-0812">Transmembrane</keyword>
<accession>A0ABS9ZZ95</accession>
<dbReference type="InterPro" id="IPR024163">
    <property type="entry name" value="Aerotolerance_reg_N"/>
</dbReference>
<dbReference type="NCBIfam" id="TIGR02226">
    <property type="entry name" value="two_anch"/>
    <property type="match status" value="1"/>
</dbReference>
<feature type="domain" description="Aerotolerance regulator N-terminal" evidence="2">
    <location>
        <begin position="1"/>
        <end position="76"/>
    </location>
</feature>
<dbReference type="EMBL" id="JALGBH010000002">
    <property type="protein sequence ID" value="MCJ0743640.1"/>
    <property type="molecule type" value="Genomic_DNA"/>
</dbReference>
<dbReference type="PANTHER" id="PTHR37464">
    <property type="entry name" value="BLL2463 PROTEIN"/>
    <property type="match status" value="1"/>
</dbReference>
<proteinExistence type="predicted"/>
<feature type="transmembrane region" description="Helical" evidence="1">
    <location>
        <begin position="56"/>
        <end position="74"/>
    </location>
</feature>
<name>A0ABS9ZZ95_9SPHI</name>
<feature type="transmembrane region" description="Helical" evidence="1">
    <location>
        <begin position="6"/>
        <end position="24"/>
    </location>
</feature>
<evidence type="ECO:0000313" key="3">
    <source>
        <dbReference type="EMBL" id="MCJ0743640.1"/>
    </source>
</evidence>